<proteinExistence type="predicted"/>
<organism evidence="1 2">
    <name type="scientific">Python bivittatus</name>
    <name type="common">Burmese python</name>
    <name type="synonym">Python molurus bivittatus</name>
    <dbReference type="NCBI Taxonomy" id="176946"/>
    <lineage>
        <taxon>Eukaryota</taxon>
        <taxon>Metazoa</taxon>
        <taxon>Chordata</taxon>
        <taxon>Craniata</taxon>
        <taxon>Vertebrata</taxon>
        <taxon>Euteleostomi</taxon>
        <taxon>Lepidosauria</taxon>
        <taxon>Squamata</taxon>
        <taxon>Bifurcata</taxon>
        <taxon>Unidentata</taxon>
        <taxon>Episquamata</taxon>
        <taxon>Toxicofera</taxon>
        <taxon>Serpentes</taxon>
        <taxon>Henophidia</taxon>
        <taxon>Pythonidae</taxon>
        <taxon>Python</taxon>
    </lineage>
</organism>
<gene>
    <name evidence="2" type="primary">LOC107326422</name>
</gene>
<accession>A0A9F5IQT9</accession>
<evidence type="ECO:0000313" key="1">
    <source>
        <dbReference type="Proteomes" id="UP000695026"/>
    </source>
</evidence>
<dbReference type="PANTHER" id="PTHR37162">
    <property type="entry name" value="HAT FAMILY DIMERISATION DOMAINCONTAINING PROTEIN-RELATED"/>
    <property type="match status" value="1"/>
</dbReference>
<evidence type="ECO:0000313" key="2">
    <source>
        <dbReference type="RefSeq" id="XP_025029754.1"/>
    </source>
</evidence>
<name>A0A9F5IQT9_PYTBI</name>
<sequence length="623" mass="71239">MTSVKRKCKFSDSMKSKYPCFVQGRNENEAKCLVCDSYLSIANKGSADLRRHVDTEKHMVRGSASSSKIASFFQPKHSAVFKKVLAAEATLAFHTVTHLPSYESLECATSWTCALLGDAETAKDRPCARTKMEAIINHVIAPHTISELLKDLRDMTCFGISTDASNHGAQKIFPLVLQYFDWKAGGIQTKVLELDTISHETPATISQYLWQTLAGYELSSKCVAFAGDTVNVNFGGVSRKDGKNVFSCLKENLNQPIVAVGCPVRVLHNCIQHGADLLKVDVEAVVLKIFNYFSVYTVRTESLKDFCEYIDINYHELLSHTKTRWLSLFPAIEALLEVFPALQDYFRSVTQPPVTIQNFFENDFADVYVWFLHSLMSVFQGKIAVMEREALSVIEVVNLLQSTVEVLKGRLSETFMSLKVRELVKKLHDQGLEKECEYFTAEIKLVYEECIKYLERWLKPLDEFHCFSWMCLDARKNISFDELLPCILYLKEMGITVDDVQLFDQYCRLKIFVKEQQDPFFEDPLHVQWCSYFRSCKNASCFSELLKICEFFFCVPGHNANVERVFSLINAQWTKERNQLSMGSVKGNVLTKYNMKNVTCEEFYAYVLGNEDLLDKVGSFEKY</sequence>
<dbReference type="PANTHER" id="PTHR37162:SF1">
    <property type="entry name" value="BED-TYPE DOMAIN-CONTAINING PROTEIN"/>
    <property type="match status" value="1"/>
</dbReference>
<dbReference type="GeneID" id="107326422"/>
<dbReference type="AlphaFoldDB" id="A0A9F5IQT9"/>
<dbReference type="RefSeq" id="XP_025029754.1">
    <property type="nucleotide sequence ID" value="XM_025173986.1"/>
</dbReference>
<reference evidence="2" key="1">
    <citation type="submission" date="2025-08" db="UniProtKB">
        <authorList>
            <consortium name="RefSeq"/>
        </authorList>
    </citation>
    <scope>IDENTIFICATION</scope>
    <source>
        <tissue evidence="2">Liver</tissue>
    </source>
</reference>
<dbReference type="Proteomes" id="UP000695026">
    <property type="component" value="Unplaced"/>
</dbReference>
<dbReference type="OrthoDB" id="6782434at2759"/>
<protein>
    <submittedName>
        <fullName evidence="2">Uncharacterized protein LOC107326422</fullName>
    </submittedName>
</protein>
<dbReference type="OMA" id="QEFFEHE"/>
<dbReference type="SUPFAM" id="SSF53098">
    <property type="entry name" value="Ribonuclease H-like"/>
    <property type="match status" value="1"/>
</dbReference>
<dbReference type="KEGG" id="pbi:107326422"/>
<keyword evidence="1" id="KW-1185">Reference proteome</keyword>
<dbReference type="InterPro" id="IPR012337">
    <property type="entry name" value="RNaseH-like_sf"/>
</dbReference>